<evidence type="ECO:0000256" key="5">
    <source>
        <dbReference type="ARBA" id="ARBA00023004"/>
    </source>
</evidence>
<proteinExistence type="predicted"/>
<dbReference type="PANTHER" id="PTHR36923:SF3">
    <property type="entry name" value="FERREDOXIN"/>
    <property type="match status" value="1"/>
</dbReference>
<dbReference type="OrthoDB" id="9803319at2"/>
<gene>
    <name evidence="8" type="ORF">EAS64_13785</name>
</gene>
<dbReference type="Proteomes" id="UP000460272">
    <property type="component" value="Unassembled WGS sequence"/>
</dbReference>
<keyword evidence="9" id="KW-1185">Reference proteome</keyword>
<dbReference type="GO" id="GO:0046872">
    <property type="term" value="F:metal ion binding"/>
    <property type="evidence" value="ECO:0007669"/>
    <property type="project" value="UniProtKB-KW"/>
</dbReference>
<dbReference type="Pfam" id="PF13459">
    <property type="entry name" value="Fer4_15"/>
    <property type="match status" value="1"/>
</dbReference>
<organism evidence="8 9">
    <name type="scientific">Trebonia kvetii</name>
    <dbReference type="NCBI Taxonomy" id="2480626"/>
    <lineage>
        <taxon>Bacteria</taxon>
        <taxon>Bacillati</taxon>
        <taxon>Actinomycetota</taxon>
        <taxon>Actinomycetes</taxon>
        <taxon>Streptosporangiales</taxon>
        <taxon>Treboniaceae</taxon>
        <taxon>Trebonia</taxon>
    </lineage>
</organism>
<evidence type="ECO:0000256" key="3">
    <source>
        <dbReference type="ARBA" id="ARBA00022723"/>
    </source>
</evidence>
<keyword evidence="3" id="KW-0479">Metal-binding</keyword>
<dbReference type="PANTHER" id="PTHR36923">
    <property type="entry name" value="FERREDOXIN"/>
    <property type="match status" value="1"/>
</dbReference>
<keyword evidence="6" id="KW-0411">Iron-sulfur</keyword>
<keyword evidence="7" id="KW-0003">3Fe-4S</keyword>
<sequence>MRITVDLNKCNDHGQCVFSAPAVFSLDDDGKLTFRRQAAGSYVSGDLDESLRDDVEEAADVCPLQAITVED</sequence>
<reference evidence="8 9" key="1">
    <citation type="submission" date="2018-11" db="EMBL/GenBank/DDBJ databases">
        <title>Trebonia kvetii gen.nov., sp.nov., a novel acidophilic actinobacterium, and proposal of the new actinobacterial family Treboniaceae fam. nov.</title>
        <authorList>
            <person name="Rapoport D."/>
            <person name="Sagova-Mareckova M."/>
            <person name="Sedlacek I."/>
            <person name="Provaznik J."/>
            <person name="Kralova S."/>
            <person name="Pavlinic D."/>
            <person name="Benes V."/>
            <person name="Kopecky J."/>
        </authorList>
    </citation>
    <scope>NUCLEOTIDE SEQUENCE [LARGE SCALE GENOMIC DNA]</scope>
    <source>
        <strain evidence="8 9">15Tr583</strain>
    </source>
</reference>
<dbReference type="AlphaFoldDB" id="A0A6P2C511"/>
<protein>
    <submittedName>
        <fullName evidence="8">Ferredoxin</fullName>
    </submittedName>
</protein>
<keyword evidence="4" id="KW-0249">Electron transport</keyword>
<dbReference type="GO" id="GO:0051538">
    <property type="term" value="F:3 iron, 4 sulfur cluster binding"/>
    <property type="evidence" value="ECO:0007669"/>
    <property type="project" value="UniProtKB-KW"/>
</dbReference>
<keyword evidence="5" id="KW-0408">Iron</keyword>
<dbReference type="EMBL" id="RPFW01000002">
    <property type="protein sequence ID" value="TVZ05585.1"/>
    <property type="molecule type" value="Genomic_DNA"/>
</dbReference>
<evidence type="ECO:0000313" key="9">
    <source>
        <dbReference type="Proteomes" id="UP000460272"/>
    </source>
</evidence>
<dbReference type="InterPro" id="IPR051269">
    <property type="entry name" value="Fe-S_cluster_ET"/>
</dbReference>
<evidence type="ECO:0000256" key="6">
    <source>
        <dbReference type="ARBA" id="ARBA00023014"/>
    </source>
</evidence>
<dbReference type="Gene3D" id="3.30.70.20">
    <property type="match status" value="1"/>
</dbReference>
<accession>A0A6P2C511</accession>
<name>A0A6P2C511_9ACTN</name>
<evidence type="ECO:0000256" key="2">
    <source>
        <dbReference type="ARBA" id="ARBA00022448"/>
    </source>
</evidence>
<evidence type="ECO:0000313" key="8">
    <source>
        <dbReference type="EMBL" id="TVZ05585.1"/>
    </source>
</evidence>
<keyword evidence="2" id="KW-0813">Transport</keyword>
<comment type="caution">
    <text evidence="8">The sequence shown here is derived from an EMBL/GenBank/DDBJ whole genome shotgun (WGS) entry which is preliminary data.</text>
</comment>
<evidence type="ECO:0000256" key="1">
    <source>
        <dbReference type="ARBA" id="ARBA00001927"/>
    </source>
</evidence>
<evidence type="ECO:0000256" key="7">
    <source>
        <dbReference type="ARBA" id="ARBA00023291"/>
    </source>
</evidence>
<comment type="cofactor">
    <cofactor evidence="1">
        <name>[3Fe-4S] cluster</name>
        <dbReference type="ChEBI" id="CHEBI:21137"/>
    </cofactor>
</comment>
<evidence type="ECO:0000256" key="4">
    <source>
        <dbReference type="ARBA" id="ARBA00022982"/>
    </source>
</evidence>
<dbReference type="SUPFAM" id="SSF54862">
    <property type="entry name" value="4Fe-4S ferredoxins"/>
    <property type="match status" value="1"/>
</dbReference>